<dbReference type="KEGG" id="more:E1B28_006744"/>
<reference evidence="3" key="1">
    <citation type="journal article" date="2021" name="Genome Biol. Evol.">
        <title>The assembled and annotated genome of the fairy-ring fungus Marasmius oreades.</title>
        <authorList>
            <person name="Hiltunen M."/>
            <person name="Ament-Velasquez S.L."/>
            <person name="Johannesson H."/>
        </authorList>
    </citation>
    <scope>NUCLEOTIDE SEQUENCE</scope>
    <source>
        <strain evidence="3">03SP1</strain>
    </source>
</reference>
<feature type="compositionally biased region" description="Low complexity" evidence="1">
    <location>
        <begin position="388"/>
        <end position="400"/>
    </location>
</feature>
<dbReference type="EMBL" id="CM032183">
    <property type="protein sequence ID" value="KAG7096063.1"/>
    <property type="molecule type" value="Genomic_DNA"/>
</dbReference>
<evidence type="ECO:0000313" key="4">
    <source>
        <dbReference type="Proteomes" id="UP001049176"/>
    </source>
</evidence>
<dbReference type="PANTHER" id="PTHR40465:SF1">
    <property type="entry name" value="DUF6534 DOMAIN-CONTAINING PROTEIN"/>
    <property type="match status" value="1"/>
</dbReference>
<dbReference type="GeneID" id="66075820"/>
<feature type="transmembrane region" description="Helical" evidence="2">
    <location>
        <begin position="166"/>
        <end position="186"/>
    </location>
</feature>
<evidence type="ECO:0000256" key="2">
    <source>
        <dbReference type="SAM" id="Phobius"/>
    </source>
</evidence>
<keyword evidence="2" id="KW-0812">Transmembrane</keyword>
<evidence type="ECO:0000313" key="3">
    <source>
        <dbReference type="EMBL" id="KAG7096063.1"/>
    </source>
</evidence>
<dbReference type="OrthoDB" id="2536347at2759"/>
<keyword evidence="2" id="KW-1133">Transmembrane helix</keyword>
<comment type="caution">
    <text evidence="3">The sequence shown here is derived from an EMBL/GenBank/DDBJ whole genome shotgun (WGS) entry which is preliminary data.</text>
</comment>
<sequence>MSPIPSSHVTKTAGPFLLGYFLNYGLYGVLTVQTYIYYNAFPNDRIRIQIVVYGLYIVETMQTVIITWDAFQNFVFGFGEPGVINFKRNLTWLDVCLVDGLVAFVVQTFFAHRIYVLSKSKLITAAIMLFALAQLGGALKTTQVAIVINSITESQAKNAVGVSVRSISILFAPVEISLKLLILVLARRKRSMRYYHSSFDDLHCTFAIPMFPFRVFKGPFDPFPILIVHRVVVVQIWHDNSKHEKYSEAYHSIDYGDWEFDRRVTSATVATVDLILFQVFPDLPYHMAPALILAKLYSNSMMVILNSRVKIVGGRGQESSMAGGEGIITLNGLGLDSLSGLGRRTETTFDLQTHRSQLSVGIKRETEVDAGNDQTRSQKSHVDHLPVEVEVNPTPVTARH</sequence>
<keyword evidence="4" id="KW-1185">Reference proteome</keyword>
<feature type="transmembrane region" description="Helical" evidence="2">
    <location>
        <begin position="20"/>
        <end position="38"/>
    </location>
</feature>
<organism evidence="3 4">
    <name type="scientific">Marasmius oreades</name>
    <name type="common">fairy-ring Marasmius</name>
    <dbReference type="NCBI Taxonomy" id="181124"/>
    <lineage>
        <taxon>Eukaryota</taxon>
        <taxon>Fungi</taxon>
        <taxon>Dikarya</taxon>
        <taxon>Basidiomycota</taxon>
        <taxon>Agaricomycotina</taxon>
        <taxon>Agaricomycetes</taxon>
        <taxon>Agaricomycetidae</taxon>
        <taxon>Agaricales</taxon>
        <taxon>Marasmiineae</taxon>
        <taxon>Marasmiaceae</taxon>
        <taxon>Marasmius</taxon>
    </lineage>
</organism>
<evidence type="ECO:0000256" key="1">
    <source>
        <dbReference type="SAM" id="MobiDB-lite"/>
    </source>
</evidence>
<protein>
    <submittedName>
        <fullName evidence="3">Uncharacterized protein</fullName>
    </submittedName>
</protein>
<feature type="transmembrane region" description="Helical" evidence="2">
    <location>
        <begin position="122"/>
        <end position="146"/>
    </location>
</feature>
<accession>A0A9P7UWS9</accession>
<dbReference type="Proteomes" id="UP001049176">
    <property type="component" value="Chromosome 3"/>
</dbReference>
<feature type="transmembrane region" description="Helical" evidence="2">
    <location>
        <begin position="50"/>
        <end position="71"/>
    </location>
</feature>
<gene>
    <name evidence="3" type="ORF">E1B28_006744</name>
</gene>
<keyword evidence="2" id="KW-0472">Membrane</keyword>
<dbReference type="PANTHER" id="PTHR40465">
    <property type="entry name" value="CHROMOSOME 1, WHOLE GENOME SHOTGUN SEQUENCE"/>
    <property type="match status" value="1"/>
</dbReference>
<dbReference type="RefSeq" id="XP_043012533.1">
    <property type="nucleotide sequence ID" value="XM_043151438.1"/>
</dbReference>
<proteinExistence type="predicted"/>
<dbReference type="AlphaFoldDB" id="A0A9P7UWS9"/>
<feature type="region of interest" description="Disordered" evidence="1">
    <location>
        <begin position="362"/>
        <end position="400"/>
    </location>
</feature>
<name>A0A9P7UWS9_9AGAR</name>
<feature type="transmembrane region" description="Helical" evidence="2">
    <location>
        <begin position="91"/>
        <end position="110"/>
    </location>
</feature>